<sequence>MYIYTCGYFVALRQEINCCIDALQKPGHVAGLALFSLKFGLDLLSILLGDASKQDETGEKIEL</sequence>
<name>A0A2N3KV46_9PROT</name>
<evidence type="ECO:0000313" key="1">
    <source>
        <dbReference type="EMBL" id="PKR54356.1"/>
    </source>
</evidence>
<gene>
    <name evidence="1" type="ORF">COO20_09470</name>
</gene>
<dbReference type="RefSeq" id="WP_101265900.1">
    <property type="nucleotide sequence ID" value="NZ_NWTK01000005.1"/>
</dbReference>
<comment type="caution">
    <text evidence="1">The sequence shown here is derived from an EMBL/GenBank/DDBJ whole genome shotgun (WGS) entry which is preliminary data.</text>
</comment>
<dbReference type="EMBL" id="NWTK01000005">
    <property type="protein sequence ID" value="PKR54356.1"/>
    <property type="molecule type" value="Genomic_DNA"/>
</dbReference>
<protein>
    <submittedName>
        <fullName evidence="1">Uncharacterized protein</fullName>
    </submittedName>
</protein>
<accession>A0A2N3KV46</accession>
<reference evidence="1 2" key="1">
    <citation type="submission" date="2017-09" db="EMBL/GenBank/DDBJ databases">
        <title>Biodiversity and function of Thalassospira species in the particle-attached aromatic-hydrocarbon-degrading consortia from the surface seawater of the South China Sea.</title>
        <authorList>
            <person name="Dong C."/>
            <person name="Liu R."/>
            <person name="Shao Z."/>
        </authorList>
    </citation>
    <scope>NUCLEOTIDE SEQUENCE [LARGE SCALE GENOMIC DNA]</scope>
    <source>
        <strain evidence="1 2">CSC1P2</strain>
    </source>
</reference>
<dbReference type="Proteomes" id="UP000233597">
    <property type="component" value="Unassembled WGS sequence"/>
</dbReference>
<proteinExistence type="predicted"/>
<organism evidence="1 2">
    <name type="scientific">Thalassospira marina</name>
    <dbReference type="NCBI Taxonomy" id="2048283"/>
    <lineage>
        <taxon>Bacteria</taxon>
        <taxon>Pseudomonadati</taxon>
        <taxon>Pseudomonadota</taxon>
        <taxon>Alphaproteobacteria</taxon>
        <taxon>Rhodospirillales</taxon>
        <taxon>Thalassospiraceae</taxon>
        <taxon>Thalassospira</taxon>
    </lineage>
</organism>
<dbReference type="AlphaFoldDB" id="A0A2N3KV46"/>
<evidence type="ECO:0000313" key="2">
    <source>
        <dbReference type="Proteomes" id="UP000233597"/>
    </source>
</evidence>